<dbReference type="Proteomes" id="UP000199031">
    <property type="component" value="Unassembled WGS sequence"/>
</dbReference>
<keyword evidence="3" id="KW-1185">Reference proteome</keyword>
<dbReference type="OrthoDB" id="1442313at2"/>
<name>A0A1I5Y4Q0_9BACT</name>
<proteinExistence type="predicted"/>
<sequence>MKKTSLTAKISLLAIVFSAVSLTSFGQEKKSMTISGEVLDMACYSSSGASGEAHKSCAADCIKAGSPMGILTSDGKVYLIVEDHNKKDAYAEAKKHAGEQITATGAYSDRGGVKTLIVDDVKPKS</sequence>
<reference evidence="2 3" key="1">
    <citation type="submission" date="2016-10" db="EMBL/GenBank/DDBJ databases">
        <authorList>
            <person name="de Groot N.N."/>
        </authorList>
    </citation>
    <scope>NUCLEOTIDE SEQUENCE [LARGE SCALE GENOMIC DNA]</scope>
    <source>
        <strain evidence="2 3">DSM 28286</strain>
    </source>
</reference>
<evidence type="ECO:0000256" key="1">
    <source>
        <dbReference type="SAM" id="SignalP"/>
    </source>
</evidence>
<protein>
    <submittedName>
        <fullName evidence="2">Uncharacterized protein</fullName>
    </submittedName>
</protein>
<evidence type="ECO:0000313" key="2">
    <source>
        <dbReference type="EMBL" id="SFQ39070.1"/>
    </source>
</evidence>
<dbReference type="RefSeq" id="WP_090660727.1">
    <property type="nucleotide sequence ID" value="NZ_FOXQ01000010.1"/>
</dbReference>
<gene>
    <name evidence="2" type="ORF">SAMN05444277_110157</name>
</gene>
<organism evidence="2 3">
    <name type="scientific">Parafilimonas terrae</name>
    <dbReference type="NCBI Taxonomy" id="1465490"/>
    <lineage>
        <taxon>Bacteria</taxon>
        <taxon>Pseudomonadati</taxon>
        <taxon>Bacteroidota</taxon>
        <taxon>Chitinophagia</taxon>
        <taxon>Chitinophagales</taxon>
        <taxon>Chitinophagaceae</taxon>
        <taxon>Parafilimonas</taxon>
    </lineage>
</organism>
<accession>A0A1I5Y4Q0</accession>
<keyword evidence="1" id="KW-0732">Signal</keyword>
<feature type="chain" id="PRO_5011578767" evidence="1">
    <location>
        <begin position="27"/>
        <end position="125"/>
    </location>
</feature>
<dbReference type="EMBL" id="FOXQ01000010">
    <property type="protein sequence ID" value="SFQ39070.1"/>
    <property type="molecule type" value="Genomic_DNA"/>
</dbReference>
<dbReference type="AlphaFoldDB" id="A0A1I5Y4Q0"/>
<evidence type="ECO:0000313" key="3">
    <source>
        <dbReference type="Proteomes" id="UP000199031"/>
    </source>
</evidence>
<feature type="signal peptide" evidence="1">
    <location>
        <begin position="1"/>
        <end position="26"/>
    </location>
</feature>